<evidence type="ECO:0000313" key="2">
    <source>
        <dbReference type="EMBL" id="KAK1296325.1"/>
    </source>
</evidence>
<reference evidence="2" key="1">
    <citation type="journal article" date="2023" name="Nat. Commun.">
        <title>Diploid and tetraploid genomes of Acorus and the evolution of monocots.</title>
        <authorList>
            <person name="Ma L."/>
            <person name="Liu K.W."/>
            <person name="Li Z."/>
            <person name="Hsiao Y.Y."/>
            <person name="Qi Y."/>
            <person name="Fu T."/>
            <person name="Tang G.D."/>
            <person name="Zhang D."/>
            <person name="Sun W.H."/>
            <person name="Liu D.K."/>
            <person name="Li Y."/>
            <person name="Chen G.Z."/>
            <person name="Liu X.D."/>
            <person name="Liao X.Y."/>
            <person name="Jiang Y.T."/>
            <person name="Yu X."/>
            <person name="Hao Y."/>
            <person name="Huang J."/>
            <person name="Zhao X.W."/>
            <person name="Ke S."/>
            <person name="Chen Y.Y."/>
            <person name="Wu W.L."/>
            <person name="Hsu J.L."/>
            <person name="Lin Y.F."/>
            <person name="Huang M.D."/>
            <person name="Li C.Y."/>
            <person name="Huang L."/>
            <person name="Wang Z.W."/>
            <person name="Zhao X."/>
            <person name="Zhong W.Y."/>
            <person name="Peng D.H."/>
            <person name="Ahmad S."/>
            <person name="Lan S."/>
            <person name="Zhang J.S."/>
            <person name="Tsai W.C."/>
            <person name="Van de Peer Y."/>
            <person name="Liu Z.J."/>
        </authorList>
    </citation>
    <scope>NUCLEOTIDE SEQUENCE</scope>
    <source>
        <strain evidence="2">CP</strain>
    </source>
</reference>
<dbReference type="Proteomes" id="UP001180020">
    <property type="component" value="Unassembled WGS sequence"/>
</dbReference>
<dbReference type="EMBL" id="JAUJYO010000015">
    <property type="protein sequence ID" value="KAK1296325.1"/>
    <property type="molecule type" value="Genomic_DNA"/>
</dbReference>
<sequence>MMPQHPHIEPKPPQPLHHLLLSPAHHRPARRPARVKPTILPLRHKPRRPLRVELRVLRARVPFRPHRARHLKNHAQGPLRVLGGGGGPRDHLVPEREDSVGREKLDVGFKGVADDAVLVVVVTGEGDGGEALVRVGRGVHEVERARGVERTLAGGTADDLARGDAEGGGEGARGGVQGEVAHGVVDNERVAEGEGEVEAGLNIGGRGGPVGVGGGGGGDGLAWEMGTAAKKGWDGFGGSECELGE</sequence>
<feature type="region of interest" description="Disordered" evidence="1">
    <location>
        <begin position="155"/>
        <end position="175"/>
    </location>
</feature>
<evidence type="ECO:0000313" key="3">
    <source>
        <dbReference type="Proteomes" id="UP001180020"/>
    </source>
</evidence>
<organism evidence="2 3">
    <name type="scientific">Acorus calamus</name>
    <name type="common">Sweet flag</name>
    <dbReference type="NCBI Taxonomy" id="4465"/>
    <lineage>
        <taxon>Eukaryota</taxon>
        <taxon>Viridiplantae</taxon>
        <taxon>Streptophyta</taxon>
        <taxon>Embryophyta</taxon>
        <taxon>Tracheophyta</taxon>
        <taxon>Spermatophyta</taxon>
        <taxon>Magnoliopsida</taxon>
        <taxon>Liliopsida</taxon>
        <taxon>Acoraceae</taxon>
        <taxon>Acorus</taxon>
    </lineage>
</organism>
<evidence type="ECO:0000256" key="1">
    <source>
        <dbReference type="SAM" id="MobiDB-lite"/>
    </source>
</evidence>
<reference evidence="2" key="2">
    <citation type="submission" date="2023-06" db="EMBL/GenBank/DDBJ databases">
        <authorList>
            <person name="Ma L."/>
            <person name="Liu K.-W."/>
            <person name="Li Z."/>
            <person name="Hsiao Y.-Y."/>
            <person name="Qi Y."/>
            <person name="Fu T."/>
            <person name="Tang G."/>
            <person name="Zhang D."/>
            <person name="Sun W.-H."/>
            <person name="Liu D.-K."/>
            <person name="Li Y."/>
            <person name="Chen G.-Z."/>
            <person name="Liu X.-D."/>
            <person name="Liao X.-Y."/>
            <person name="Jiang Y.-T."/>
            <person name="Yu X."/>
            <person name="Hao Y."/>
            <person name="Huang J."/>
            <person name="Zhao X.-W."/>
            <person name="Ke S."/>
            <person name="Chen Y.-Y."/>
            <person name="Wu W.-L."/>
            <person name="Hsu J.-L."/>
            <person name="Lin Y.-F."/>
            <person name="Huang M.-D."/>
            <person name="Li C.-Y."/>
            <person name="Huang L."/>
            <person name="Wang Z.-W."/>
            <person name="Zhao X."/>
            <person name="Zhong W.-Y."/>
            <person name="Peng D.-H."/>
            <person name="Ahmad S."/>
            <person name="Lan S."/>
            <person name="Zhang J.-S."/>
            <person name="Tsai W.-C."/>
            <person name="Van De Peer Y."/>
            <person name="Liu Z.-J."/>
        </authorList>
    </citation>
    <scope>NUCLEOTIDE SEQUENCE</scope>
    <source>
        <strain evidence="2">CP</strain>
        <tissue evidence="2">Leaves</tissue>
    </source>
</reference>
<proteinExistence type="predicted"/>
<name>A0AAV9D511_ACOCL</name>
<keyword evidence="3" id="KW-1185">Reference proteome</keyword>
<accession>A0AAV9D511</accession>
<feature type="compositionally biased region" description="Gly residues" evidence="1">
    <location>
        <begin position="166"/>
        <end position="175"/>
    </location>
</feature>
<gene>
    <name evidence="2" type="ORF">QJS10_CPB15g00586</name>
</gene>
<comment type="caution">
    <text evidence="2">The sequence shown here is derived from an EMBL/GenBank/DDBJ whole genome shotgun (WGS) entry which is preliminary data.</text>
</comment>
<protein>
    <submittedName>
        <fullName evidence="2">Uncharacterized protein</fullName>
    </submittedName>
</protein>
<dbReference type="AlphaFoldDB" id="A0AAV9D511"/>